<feature type="compositionally biased region" description="Basic and acidic residues" evidence="1">
    <location>
        <begin position="735"/>
        <end position="750"/>
    </location>
</feature>
<dbReference type="GeneID" id="106748949"/>
<dbReference type="InterPro" id="IPR015216">
    <property type="entry name" value="SANTA"/>
</dbReference>
<feature type="compositionally biased region" description="Basic residues" evidence="1">
    <location>
        <begin position="793"/>
        <end position="802"/>
    </location>
</feature>
<accession>A0A6P3XXY7</accession>
<proteinExistence type="predicted"/>
<dbReference type="Proteomes" id="UP000515204">
    <property type="component" value="Unplaced"/>
</dbReference>
<feature type="region of interest" description="Disordered" evidence="1">
    <location>
        <begin position="397"/>
        <end position="417"/>
    </location>
</feature>
<organism evidence="3 4">
    <name type="scientific">Dinoponera quadriceps</name>
    <name type="common">South American ant</name>
    <dbReference type="NCBI Taxonomy" id="609295"/>
    <lineage>
        <taxon>Eukaryota</taxon>
        <taxon>Metazoa</taxon>
        <taxon>Ecdysozoa</taxon>
        <taxon>Arthropoda</taxon>
        <taxon>Hexapoda</taxon>
        <taxon>Insecta</taxon>
        <taxon>Pterygota</taxon>
        <taxon>Neoptera</taxon>
        <taxon>Endopterygota</taxon>
        <taxon>Hymenoptera</taxon>
        <taxon>Apocrita</taxon>
        <taxon>Aculeata</taxon>
        <taxon>Formicoidea</taxon>
        <taxon>Formicidae</taxon>
        <taxon>Ponerinae</taxon>
        <taxon>Ponerini</taxon>
        <taxon>Dinoponera</taxon>
    </lineage>
</organism>
<feature type="compositionally biased region" description="Basic and acidic residues" evidence="1">
    <location>
        <begin position="771"/>
        <end position="792"/>
    </location>
</feature>
<evidence type="ECO:0000259" key="2">
    <source>
        <dbReference type="Pfam" id="PF09133"/>
    </source>
</evidence>
<feature type="compositionally biased region" description="Polar residues" evidence="1">
    <location>
        <begin position="850"/>
        <end position="859"/>
    </location>
</feature>
<keyword evidence="3" id="KW-1185">Reference proteome</keyword>
<dbReference type="OrthoDB" id="118550at2759"/>
<sequence length="1225" mass="137998">MANKLESTFGSFETDERYNKLERYLKLAMLKAKSSNNAHNRVEQSIGTWPSISSINTGIVNTSCATPSQFANIESEVLASSNNLKSIFPKREAYNINKKKMIITSSVKQSNTKDNHIDQYIMPPPTVNRVHRALRSTLQNRVHTSSEYGKSVSTPLNSSIQSFPSDFSGKNSNITRYTTVNTYGDKEYLHSYITPSHNDISKLGRIFSKWKVILNDQCQLIIKGTLECGKVARSKPVVRRYSTTCVESIFKHKYYLRGNITDERNELPDYIHGKFYNGFPDDWQNVHQIWSTFVSQGCPVTFRWPTFITDSDDDLKSEMTDLTYTCEITNRHNTLMTSYETTENARQVMVQPESLSNRLPRKMEKCQNCTRSTQNLEEEPTFVKSCVSGFEKDTGLGTQANDASNEKSRQNAKTTVGQSFSPRKINRLKDFLQEDKLNIIINNLADRNCSPKYIDKIIEMFDCLDYIISYKSATECNSVAESSNTSMSEVIPLQQISVCNENNHTNKSKLEEWTGPKSHAYSADLGYGSIRNEFSQVGTNARNDVMPEHKDDSESETYAGVPKISIERVLQSREALRRLPKRKVRKRLIQPDQQAMNRHHNAIAEFTVRPATSMVNESCVSITEEEAEAQASPKMRHKAANDVLSQDAAFYRRKDSVHEGMQHNPHKQLLSFFNLQKMEPSSHGTRCADVDYTDYSDAWENVATNAQKESAEAGCQVDLRKDVVVNNESSSSFSETRKELAEPPKDETAVRSKPTIISSIPVHLNLKLTKADVHRSAEPHDSDVGVNEDKRRASIRPKKRTREKPAPETSVAVSKPAPVANESLPKTTTDSKNRATSSSASNMKHESDSTTKPTTSAAGQSRKKTHGVDTKMLTAWMPKVVHDFTSKNALGLTFQGKLLNEAGHFISRNFRTDIVLRRLSPTLIETVNHEFYQLLGPLNDNKHVLHKELVKQCRHGCPAKIEQFCMSWKSLQFSILDKVGKNFHDTSTDLLSVPVSSRGRKILPPLCYWTGERVTLKDNTPVYNSGSLQELSLMSNENQKKNIKKGSGAKEEVNLEGTSMKTGATKRKSLPETNEVSSTSKSLTVVLDKISLTESPKAQAANNMKRSRKSAVNEELRIVKQLTFSSTDSNCEEEQQVSPRKRSRNFRSKANGDAKIQSRYSMTLRKRQKTEVSSNRASPDDASKTKNDAACRSPGKKPNFGHNVVCTYFRNVPQEDLLSEDLTSI</sequence>
<reference evidence="4" key="1">
    <citation type="submission" date="2025-08" db="UniProtKB">
        <authorList>
            <consortium name="RefSeq"/>
        </authorList>
    </citation>
    <scope>IDENTIFICATION</scope>
</reference>
<feature type="compositionally biased region" description="Polar residues" evidence="1">
    <location>
        <begin position="824"/>
        <end position="842"/>
    </location>
</feature>
<name>A0A6P3XXY7_DINQU</name>
<dbReference type="KEGG" id="dqu:106748949"/>
<feature type="domain" description="SANTA" evidence="2">
    <location>
        <begin position="208"/>
        <end position="285"/>
    </location>
</feature>
<dbReference type="Pfam" id="PF09133">
    <property type="entry name" value="SANTA"/>
    <property type="match status" value="1"/>
</dbReference>
<feature type="region of interest" description="Disordered" evidence="1">
    <location>
        <begin position="1127"/>
        <end position="1197"/>
    </location>
</feature>
<feature type="region of interest" description="Disordered" evidence="1">
    <location>
        <begin position="1057"/>
        <end position="1081"/>
    </location>
</feature>
<protein>
    <submittedName>
        <fullName evidence="4">Uncharacterized protein LOC106748949 isoform X1</fullName>
    </submittedName>
</protein>
<feature type="region of interest" description="Disordered" evidence="1">
    <location>
        <begin position="727"/>
        <end position="754"/>
    </location>
</feature>
<dbReference type="AlphaFoldDB" id="A0A6P3XXY7"/>
<evidence type="ECO:0000313" key="3">
    <source>
        <dbReference type="Proteomes" id="UP000515204"/>
    </source>
</evidence>
<evidence type="ECO:0000313" key="4">
    <source>
        <dbReference type="RefSeq" id="XP_014483396.1"/>
    </source>
</evidence>
<evidence type="ECO:0000256" key="1">
    <source>
        <dbReference type="SAM" id="MobiDB-lite"/>
    </source>
</evidence>
<dbReference type="RefSeq" id="XP_014483396.1">
    <property type="nucleotide sequence ID" value="XM_014627910.1"/>
</dbReference>
<gene>
    <name evidence="4" type="primary">LOC106748949</name>
</gene>
<feature type="region of interest" description="Disordered" evidence="1">
    <location>
        <begin position="771"/>
        <end position="867"/>
    </location>
</feature>
<feature type="compositionally biased region" description="Basic and acidic residues" evidence="1">
    <location>
        <begin position="1178"/>
        <end position="1189"/>
    </location>
</feature>